<feature type="domain" description="N-acetyltransferase" evidence="3">
    <location>
        <begin position="6"/>
        <end position="184"/>
    </location>
</feature>
<reference evidence="6 7" key="1">
    <citation type="submission" date="2018-07" db="EMBL/GenBank/DDBJ databases">
        <title>Genome sequencing of oomycete isolates from Chile give support for New Zealand origin for Phytophthora kernoviae and make available the first Nothophytophthora sp. genome.</title>
        <authorList>
            <person name="Studholme D.J."/>
            <person name="Sanfuentes E."/>
            <person name="Panda P."/>
            <person name="Hill R."/>
            <person name="Sambles C."/>
            <person name="Grant M."/>
            <person name="Williams N.M."/>
            <person name="Mcdougal R.L."/>
        </authorList>
    </citation>
    <scope>NUCLEOTIDE SEQUENCE [LARGE SCALE GENOMIC DNA]</scope>
    <source>
        <strain evidence="5">Chile6</strain>
        <strain evidence="4">Chile7</strain>
    </source>
</reference>
<organism evidence="5 6">
    <name type="scientific">Phytophthora kernoviae</name>
    <dbReference type="NCBI Taxonomy" id="325452"/>
    <lineage>
        <taxon>Eukaryota</taxon>
        <taxon>Sar</taxon>
        <taxon>Stramenopiles</taxon>
        <taxon>Oomycota</taxon>
        <taxon>Peronosporomycetes</taxon>
        <taxon>Peronosporales</taxon>
        <taxon>Peronosporaceae</taxon>
        <taxon>Phytophthora</taxon>
    </lineage>
</organism>
<accession>A0A3F2RS25</accession>
<dbReference type="Pfam" id="PF00583">
    <property type="entry name" value="Acetyltransf_1"/>
    <property type="match status" value="1"/>
</dbReference>
<evidence type="ECO:0000313" key="5">
    <source>
        <dbReference type="EMBL" id="RLN62114.1"/>
    </source>
</evidence>
<dbReference type="CDD" id="cd04301">
    <property type="entry name" value="NAT_SF"/>
    <property type="match status" value="1"/>
</dbReference>
<dbReference type="Proteomes" id="UP000277300">
    <property type="component" value="Unassembled WGS sequence"/>
</dbReference>
<evidence type="ECO:0000313" key="4">
    <source>
        <dbReference type="EMBL" id="RLN49338.1"/>
    </source>
</evidence>
<dbReference type="EMBL" id="MBDO02000133">
    <property type="protein sequence ID" value="RLN62114.1"/>
    <property type="molecule type" value="Genomic_DNA"/>
</dbReference>
<dbReference type="PANTHER" id="PTHR10545:SF29">
    <property type="entry name" value="GH14572P-RELATED"/>
    <property type="match status" value="1"/>
</dbReference>
<dbReference type="InterPro" id="IPR000182">
    <property type="entry name" value="GNAT_dom"/>
</dbReference>
<dbReference type="Proteomes" id="UP000284657">
    <property type="component" value="Unassembled WGS sequence"/>
</dbReference>
<dbReference type="GO" id="GO:0008080">
    <property type="term" value="F:N-acetyltransferase activity"/>
    <property type="evidence" value="ECO:0007669"/>
    <property type="project" value="TreeGrafter"/>
</dbReference>
<dbReference type="InterPro" id="IPR051016">
    <property type="entry name" value="Diverse_Substrate_AcTransf"/>
</dbReference>
<dbReference type="OrthoDB" id="7305308at2759"/>
<evidence type="ECO:0000313" key="7">
    <source>
        <dbReference type="Proteomes" id="UP000284657"/>
    </source>
</evidence>
<proteinExistence type="predicted"/>
<dbReference type="Gene3D" id="3.40.630.30">
    <property type="match status" value="1"/>
</dbReference>
<sequence length="210" mass="23925">MADQEPKIRRAQRSDVHEIASMIQELADFEKESDANKAIPDKLLETVNFVDDVPPECMPGFPLTSAPSRKVAHCFVLTVGEQVAGMALFYYNYSTWLASPGVYLEDLYVRPAFRRRGLATLLFGALAEETQRISEGKGRLEWSCLRWNEGALKFYAGIGGERMEEWVSIRVAGGEKLENLKQLADEWICFTQYYTSVWVNIVKSLRLPRH</sequence>
<keyword evidence="2" id="KW-0012">Acyltransferase</keyword>
<dbReference type="EMBL" id="MBAD02002157">
    <property type="protein sequence ID" value="RLN49338.1"/>
    <property type="molecule type" value="Genomic_DNA"/>
</dbReference>
<dbReference type="SUPFAM" id="SSF55729">
    <property type="entry name" value="Acyl-CoA N-acyltransferases (Nat)"/>
    <property type="match status" value="1"/>
</dbReference>
<protein>
    <recommendedName>
        <fullName evidence="3">N-acetyltransferase domain-containing protein</fullName>
    </recommendedName>
</protein>
<dbReference type="AlphaFoldDB" id="A0A3F2RS25"/>
<dbReference type="PROSITE" id="PS51186">
    <property type="entry name" value="GNAT"/>
    <property type="match status" value="1"/>
</dbReference>
<comment type="caution">
    <text evidence="5">The sequence shown here is derived from an EMBL/GenBank/DDBJ whole genome shotgun (WGS) entry which is preliminary data.</text>
</comment>
<dbReference type="PANTHER" id="PTHR10545">
    <property type="entry name" value="DIAMINE N-ACETYLTRANSFERASE"/>
    <property type="match status" value="1"/>
</dbReference>
<evidence type="ECO:0000256" key="2">
    <source>
        <dbReference type="ARBA" id="ARBA00023315"/>
    </source>
</evidence>
<evidence type="ECO:0000256" key="1">
    <source>
        <dbReference type="ARBA" id="ARBA00022679"/>
    </source>
</evidence>
<keyword evidence="1" id="KW-0808">Transferase</keyword>
<dbReference type="InterPro" id="IPR016181">
    <property type="entry name" value="Acyl_CoA_acyltransferase"/>
</dbReference>
<gene>
    <name evidence="4" type="ORF">BBJ29_005253</name>
    <name evidence="5" type="ORF">BBP00_00004987</name>
</gene>
<evidence type="ECO:0000313" key="6">
    <source>
        <dbReference type="Proteomes" id="UP000277300"/>
    </source>
</evidence>
<evidence type="ECO:0000259" key="3">
    <source>
        <dbReference type="PROSITE" id="PS51186"/>
    </source>
</evidence>
<name>A0A3F2RS25_9STRA</name>